<dbReference type="EC" id="5.3.1.30" evidence="2"/>
<name>A0A223MA02_MESHO</name>
<dbReference type="InterPro" id="IPR021120">
    <property type="entry name" value="KduI/IolB_isomerase"/>
</dbReference>
<dbReference type="Gene3D" id="2.60.120.10">
    <property type="entry name" value="Jelly Rolls"/>
    <property type="match status" value="1"/>
</dbReference>
<evidence type="ECO:0000256" key="1">
    <source>
        <dbReference type="ARBA" id="ARBA00023235"/>
    </source>
</evidence>
<dbReference type="InterPro" id="IPR014710">
    <property type="entry name" value="RmlC-like_jellyroll"/>
</dbReference>
<dbReference type="PANTHER" id="PTHR39193:SF1">
    <property type="entry name" value="5-DEOXY-GLUCURONATE ISOMERASE"/>
    <property type="match status" value="1"/>
</dbReference>
<organism evidence="2 3">
    <name type="scientific">Mesomycoplasma hyopneumoniae</name>
    <name type="common">Mycoplasma hyopneumoniae</name>
    <dbReference type="NCBI Taxonomy" id="2099"/>
    <lineage>
        <taxon>Bacteria</taxon>
        <taxon>Bacillati</taxon>
        <taxon>Mycoplasmatota</taxon>
        <taxon>Mycoplasmoidales</taxon>
        <taxon>Metamycoplasmataceae</taxon>
        <taxon>Mesomycoplasma</taxon>
    </lineage>
</organism>
<dbReference type="PIRSF" id="PIRSF036628">
    <property type="entry name" value="IolB"/>
    <property type="match status" value="1"/>
</dbReference>
<reference evidence="2 3" key="1">
    <citation type="submission" date="2017-08" db="EMBL/GenBank/DDBJ databases">
        <title>The complete genome sequence of a Mycoplasma hyopneumoniae isolate in Korea.</title>
        <authorList>
            <person name="Han J."/>
            <person name="Lee N."/>
        </authorList>
    </citation>
    <scope>NUCLEOTIDE SEQUENCE [LARGE SCALE GENOMIC DNA]</scope>
    <source>
        <strain evidence="2 3">KM014</strain>
    </source>
</reference>
<protein>
    <submittedName>
        <fullName evidence="2">5-deoxy-glucuronate isomerase</fullName>
        <ecNumber evidence="2">5.3.1.30</ecNumber>
    </submittedName>
</protein>
<dbReference type="InterPro" id="IPR024203">
    <property type="entry name" value="Deoxy-glucuronate_isom_IolB"/>
</dbReference>
<dbReference type="GO" id="GO:0019310">
    <property type="term" value="P:inositol catabolic process"/>
    <property type="evidence" value="ECO:0007669"/>
    <property type="project" value="InterPro"/>
</dbReference>
<dbReference type="AlphaFoldDB" id="A0A223MA02"/>
<keyword evidence="1 2" id="KW-0413">Isomerase</keyword>
<dbReference type="PANTHER" id="PTHR39193">
    <property type="entry name" value="5-DEOXY-GLUCURONATE ISOMERASE"/>
    <property type="match status" value="1"/>
</dbReference>
<proteinExistence type="predicted"/>
<dbReference type="InterPro" id="IPR011051">
    <property type="entry name" value="RmlC_Cupin_sf"/>
</dbReference>
<dbReference type="GO" id="GO:0008880">
    <property type="term" value="F:glucuronate isomerase activity"/>
    <property type="evidence" value="ECO:0007669"/>
    <property type="project" value="InterPro"/>
</dbReference>
<sequence>MHLKNRNLGPGFHRLVDRKKQEKASFMNIDLDLWNALINEELDYQVGSQDECAILLINGEADFYLDSEKISMARSNIFEQRGKLLLLKAGQKIQIFTKKPSKFLFIITENSKLDQNYFYDESNSREEFFGSNQWEQVARRKVRTFFDYYSNPKSNLVVGEVVTYQGKWSSYLPHYHPQPEMYFFQFERDSAFGLSVNGDQAYIVKNDDVNAIQGGLVHPVSAAPGYPLYYCWIIRHLENNPWIDRIEAQEHLWLNQENPNYWKEKDEI</sequence>
<dbReference type="SUPFAM" id="SSF51182">
    <property type="entry name" value="RmlC-like cupins"/>
    <property type="match status" value="1"/>
</dbReference>
<dbReference type="EMBL" id="CP022714">
    <property type="protein sequence ID" value="ASU14388.1"/>
    <property type="molecule type" value="Genomic_DNA"/>
</dbReference>
<evidence type="ECO:0000313" key="3">
    <source>
        <dbReference type="Proteomes" id="UP000215452"/>
    </source>
</evidence>
<dbReference type="RefSeq" id="WP_094521614.1">
    <property type="nucleotide sequence ID" value="NZ_WTQC01000010.1"/>
</dbReference>
<gene>
    <name evidence="2" type="primary">iolB</name>
    <name evidence="2" type="ORF">CIB43_00492</name>
</gene>
<dbReference type="Pfam" id="PF04962">
    <property type="entry name" value="KduI"/>
    <property type="match status" value="1"/>
</dbReference>
<dbReference type="Proteomes" id="UP000215452">
    <property type="component" value="Chromosome"/>
</dbReference>
<dbReference type="GO" id="GO:0102482">
    <property type="term" value="F:5-deoxy-D-glucuronate isomerase activity"/>
    <property type="evidence" value="ECO:0007669"/>
    <property type="project" value="UniProtKB-EC"/>
</dbReference>
<evidence type="ECO:0000313" key="2">
    <source>
        <dbReference type="EMBL" id="ASU14388.1"/>
    </source>
</evidence>
<accession>A0A223MA02</accession>